<keyword evidence="2" id="KW-0812">Transmembrane</keyword>
<protein>
    <submittedName>
        <fullName evidence="4">Esterase SG1</fullName>
    </submittedName>
</protein>
<dbReference type="EMBL" id="SEYY01019916">
    <property type="protein sequence ID" value="KAB7497797.1"/>
    <property type="molecule type" value="Genomic_DNA"/>
</dbReference>
<comment type="caution">
    <text evidence="4">The sequence shown here is derived from an EMBL/GenBank/DDBJ whole genome shotgun (WGS) entry which is preliminary data.</text>
</comment>
<evidence type="ECO:0000313" key="5">
    <source>
        <dbReference type="Proteomes" id="UP000326759"/>
    </source>
</evidence>
<gene>
    <name evidence="4" type="primary">SG1_0</name>
    <name evidence="4" type="ORF">Anas_12546</name>
</gene>
<dbReference type="InterPro" id="IPR029058">
    <property type="entry name" value="AB_hydrolase_fold"/>
</dbReference>
<name>A0A5N5SUW3_9CRUS</name>
<accession>A0A5N5SUW3</accession>
<keyword evidence="5" id="KW-1185">Reference proteome</keyword>
<dbReference type="InterPro" id="IPR002018">
    <property type="entry name" value="CarbesteraseB"/>
</dbReference>
<sequence>MHVHCYTYWSNLVNIMFVILFYLVFCTSVSTSQQEATVEDNEVPLVRVKQGLIQGIAEKSLNGSKFFSFMGIPYAQPPEGNLRFKDPVPLASWNGTLNGTKMPASCLQTLFFPTNYEDGLQSSISGKEDCLYLNVFTHATPTNMLLPFTVNTQHLIVYPIQWSIPHTLPLLYVYHPYNDFCYPC</sequence>
<proteinExistence type="predicted"/>
<dbReference type="SUPFAM" id="SSF53474">
    <property type="entry name" value="alpha/beta-Hydrolases"/>
    <property type="match status" value="1"/>
</dbReference>
<evidence type="ECO:0000256" key="1">
    <source>
        <dbReference type="ARBA" id="ARBA00023180"/>
    </source>
</evidence>
<feature type="transmembrane region" description="Helical" evidence="2">
    <location>
        <begin position="6"/>
        <end position="25"/>
    </location>
</feature>
<dbReference type="Pfam" id="PF00135">
    <property type="entry name" value="COesterase"/>
    <property type="match status" value="1"/>
</dbReference>
<evidence type="ECO:0000256" key="2">
    <source>
        <dbReference type="SAM" id="Phobius"/>
    </source>
</evidence>
<keyword evidence="1" id="KW-0325">Glycoprotein</keyword>
<dbReference type="OrthoDB" id="3200163at2759"/>
<dbReference type="InterPro" id="IPR050309">
    <property type="entry name" value="Type-B_Carboxylest/Lipase"/>
</dbReference>
<keyword evidence="2" id="KW-1133">Transmembrane helix</keyword>
<evidence type="ECO:0000313" key="4">
    <source>
        <dbReference type="EMBL" id="KAB7497797.1"/>
    </source>
</evidence>
<evidence type="ECO:0000259" key="3">
    <source>
        <dbReference type="Pfam" id="PF00135"/>
    </source>
</evidence>
<feature type="domain" description="Carboxylesterase type B" evidence="3">
    <location>
        <begin position="44"/>
        <end position="143"/>
    </location>
</feature>
<dbReference type="PANTHER" id="PTHR11559">
    <property type="entry name" value="CARBOXYLESTERASE"/>
    <property type="match status" value="1"/>
</dbReference>
<reference evidence="4 5" key="1">
    <citation type="journal article" date="2019" name="PLoS Biol.">
        <title>Sex chromosomes control vertical transmission of feminizing Wolbachia symbionts in an isopod.</title>
        <authorList>
            <person name="Becking T."/>
            <person name="Chebbi M.A."/>
            <person name="Giraud I."/>
            <person name="Moumen B."/>
            <person name="Laverre T."/>
            <person name="Caubet Y."/>
            <person name="Peccoud J."/>
            <person name="Gilbert C."/>
            <person name="Cordaux R."/>
        </authorList>
    </citation>
    <scope>NUCLEOTIDE SEQUENCE [LARGE SCALE GENOMIC DNA]</scope>
    <source>
        <strain evidence="4">ANa2</strain>
        <tissue evidence="4">Whole body excluding digestive tract and cuticle</tissue>
    </source>
</reference>
<dbReference type="Gene3D" id="3.40.50.1820">
    <property type="entry name" value="alpha/beta hydrolase"/>
    <property type="match status" value="1"/>
</dbReference>
<organism evidence="4 5">
    <name type="scientific">Armadillidium nasatum</name>
    <dbReference type="NCBI Taxonomy" id="96803"/>
    <lineage>
        <taxon>Eukaryota</taxon>
        <taxon>Metazoa</taxon>
        <taxon>Ecdysozoa</taxon>
        <taxon>Arthropoda</taxon>
        <taxon>Crustacea</taxon>
        <taxon>Multicrustacea</taxon>
        <taxon>Malacostraca</taxon>
        <taxon>Eumalacostraca</taxon>
        <taxon>Peracarida</taxon>
        <taxon>Isopoda</taxon>
        <taxon>Oniscidea</taxon>
        <taxon>Crinocheta</taxon>
        <taxon>Armadillidiidae</taxon>
        <taxon>Armadillidium</taxon>
    </lineage>
</organism>
<dbReference type="Proteomes" id="UP000326759">
    <property type="component" value="Unassembled WGS sequence"/>
</dbReference>
<dbReference type="AlphaFoldDB" id="A0A5N5SUW3"/>
<keyword evidence="2" id="KW-0472">Membrane</keyword>